<organism evidence="3 4">
    <name type="scientific">Ectocarpus siliculosus</name>
    <name type="common">Brown alga</name>
    <name type="synonym">Conferva siliculosa</name>
    <dbReference type="NCBI Taxonomy" id="2880"/>
    <lineage>
        <taxon>Eukaryota</taxon>
        <taxon>Sar</taxon>
        <taxon>Stramenopiles</taxon>
        <taxon>Ochrophyta</taxon>
        <taxon>PX clade</taxon>
        <taxon>Phaeophyceae</taxon>
        <taxon>Ectocarpales</taxon>
        <taxon>Ectocarpaceae</taxon>
        <taxon>Ectocarpus</taxon>
    </lineage>
</organism>
<dbReference type="EMBL" id="FN648082">
    <property type="protein sequence ID" value="CBN78859.1"/>
    <property type="molecule type" value="Genomic_DNA"/>
</dbReference>
<accession>D8LFW0</accession>
<dbReference type="eggNOG" id="ENOG502SEA2">
    <property type="taxonomic scope" value="Eukaryota"/>
</dbReference>
<dbReference type="InterPro" id="IPR000061">
    <property type="entry name" value="Surp"/>
</dbReference>
<dbReference type="SUPFAM" id="SSF109905">
    <property type="entry name" value="Surp module (SWAP domain)"/>
    <property type="match status" value="1"/>
</dbReference>
<dbReference type="Gene3D" id="1.10.10.790">
    <property type="entry name" value="Surp module"/>
    <property type="match status" value="1"/>
</dbReference>
<feature type="domain" description="SURP motif" evidence="2">
    <location>
        <begin position="121"/>
        <end position="165"/>
    </location>
</feature>
<dbReference type="GO" id="GO:0048471">
    <property type="term" value="C:perinuclear region of cytoplasm"/>
    <property type="evidence" value="ECO:0007669"/>
    <property type="project" value="TreeGrafter"/>
</dbReference>
<feature type="region of interest" description="Disordered" evidence="1">
    <location>
        <begin position="35"/>
        <end position="96"/>
    </location>
</feature>
<keyword evidence="4" id="KW-1185">Reference proteome</keyword>
<dbReference type="Proteomes" id="UP000002630">
    <property type="component" value="Linkage Group LG03"/>
</dbReference>
<dbReference type="PROSITE" id="PS50128">
    <property type="entry name" value="SURP"/>
    <property type="match status" value="1"/>
</dbReference>
<reference evidence="3 4" key="1">
    <citation type="journal article" date="2010" name="Nature">
        <title>The Ectocarpus genome and the independent evolution of multicellularity in brown algae.</title>
        <authorList>
            <person name="Cock J.M."/>
            <person name="Sterck L."/>
            <person name="Rouze P."/>
            <person name="Scornet D."/>
            <person name="Allen A.E."/>
            <person name="Amoutzias G."/>
            <person name="Anthouard V."/>
            <person name="Artiguenave F."/>
            <person name="Aury J.M."/>
            <person name="Badger J.H."/>
            <person name="Beszteri B."/>
            <person name="Billiau K."/>
            <person name="Bonnet E."/>
            <person name="Bothwell J.H."/>
            <person name="Bowler C."/>
            <person name="Boyen C."/>
            <person name="Brownlee C."/>
            <person name="Carrano C.J."/>
            <person name="Charrier B."/>
            <person name="Cho G.Y."/>
            <person name="Coelho S.M."/>
            <person name="Collen J."/>
            <person name="Corre E."/>
            <person name="Da Silva C."/>
            <person name="Delage L."/>
            <person name="Delaroque N."/>
            <person name="Dittami S.M."/>
            <person name="Doulbeau S."/>
            <person name="Elias M."/>
            <person name="Farnham G."/>
            <person name="Gachon C.M."/>
            <person name="Gschloessl B."/>
            <person name="Heesch S."/>
            <person name="Jabbari K."/>
            <person name="Jubin C."/>
            <person name="Kawai H."/>
            <person name="Kimura K."/>
            <person name="Kloareg B."/>
            <person name="Kupper F.C."/>
            <person name="Lang D."/>
            <person name="Le Bail A."/>
            <person name="Leblanc C."/>
            <person name="Lerouge P."/>
            <person name="Lohr M."/>
            <person name="Lopez P.J."/>
            <person name="Martens C."/>
            <person name="Maumus F."/>
            <person name="Michel G."/>
            <person name="Miranda-Saavedra D."/>
            <person name="Morales J."/>
            <person name="Moreau H."/>
            <person name="Motomura T."/>
            <person name="Nagasato C."/>
            <person name="Napoli C.A."/>
            <person name="Nelson D.R."/>
            <person name="Nyvall-Collen P."/>
            <person name="Peters A.F."/>
            <person name="Pommier C."/>
            <person name="Potin P."/>
            <person name="Poulain J."/>
            <person name="Quesneville H."/>
            <person name="Read B."/>
            <person name="Rensing S.A."/>
            <person name="Ritter A."/>
            <person name="Rousvoal S."/>
            <person name="Samanta M."/>
            <person name="Samson G."/>
            <person name="Schroeder D.C."/>
            <person name="Segurens B."/>
            <person name="Strittmatter M."/>
            <person name="Tonon T."/>
            <person name="Tregear J.W."/>
            <person name="Valentin K."/>
            <person name="von Dassow P."/>
            <person name="Yamagishi T."/>
            <person name="Van de Peer Y."/>
            <person name="Wincker P."/>
        </authorList>
    </citation>
    <scope>NUCLEOTIDE SEQUENCE [LARGE SCALE GENOMIC DNA]</scope>
    <source>
        <strain evidence="4">Ec32 / CCAP1310/4</strain>
    </source>
</reference>
<evidence type="ECO:0000313" key="3">
    <source>
        <dbReference type="EMBL" id="CBN78859.1"/>
    </source>
</evidence>
<dbReference type="InParanoid" id="D8LFW0"/>
<feature type="compositionally biased region" description="Low complexity" evidence="1">
    <location>
        <begin position="49"/>
        <end position="82"/>
    </location>
</feature>
<dbReference type="PANTHER" id="PTHR12323:SF0">
    <property type="entry name" value="CALCIUM HOMEOSTASIS ENDOPLASMIC RETICULUM PROTEIN"/>
    <property type="match status" value="1"/>
</dbReference>
<name>D8LFW0_ECTSI</name>
<protein>
    <recommendedName>
        <fullName evidence="2">SURP motif domain-containing protein</fullName>
    </recommendedName>
</protein>
<dbReference type="EMBL" id="FN649728">
    <property type="protein sequence ID" value="CBN78859.1"/>
    <property type="molecule type" value="Genomic_DNA"/>
</dbReference>
<dbReference type="OrthoDB" id="447637at2759"/>
<evidence type="ECO:0000256" key="1">
    <source>
        <dbReference type="SAM" id="MobiDB-lite"/>
    </source>
</evidence>
<sequence length="308" mass="32988">MDVVGSAAPGVAKVAPGVAATGGVAPTALPAAPVYATPHGMSHPPPPVVQQQQQGAYLQQQQQPTAAAAPVAYQQQQQQPGYAAPPPQQGWCDGDGTMRRRKSLLRCFRSIDGLAIRDAEKVDKMAAYVARNGGGFEDIVREREKDNKMLSFIFAGELHEYYKWSLHCARMGFSPEQRHAQIGLYHHHKLMEKQAKEQAIQRMVAAGEMVPGANLTLDAQNEQQVPGVLRSACTLDPELTGGSLDKVERIVRLWGSNGVFTPAECDSLLAAGAGVTAKHASAKAMAKKAAHGLRERAGRGGWDREGVG</sequence>
<dbReference type="GO" id="GO:0006874">
    <property type="term" value="P:intracellular calcium ion homeostasis"/>
    <property type="evidence" value="ECO:0007669"/>
    <property type="project" value="TreeGrafter"/>
</dbReference>
<dbReference type="InterPro" id="IPR035967">
    <property type="entry name" value="SWAP/Surp_sf"/>
</dbReference>
<dbReference type="Pfam" id="PF01805">
    <property type="entry name" value="Surp"/>
    <property type="match status" value="1"/>
</dbReference>
<dbReference type="SMART" id="SM00648">
    <property type="entry name" value="SWAP"/>
    <property type="match status" value="1"/>
</dbReference>
<evidence type="ECO:0000313" key="4">
    <source>
        <dbReference type="Proteomes" id="UP000002630"/>
    </source>
</evidence>
<evidence type="ECO:0000259" key="2">
    <source>
        <dbReference type="PROSITE" id="PS50128"/>
    </source>
</evidence>
<dbReference type="AlphaFoldDB" id="D8LFW0"/>
<dbReference type="GO" id="GO:0003723">
    <property type="term" value="F:RNA binding"/>
    <property type="evidence" value="ECO:0007669"/>
    <property type="project" value="InterPro"/>
</dbReference>
<dbReference type="STRING" id="2880.D8LFW0"/>
<dbReference type="PANTHER" id="PTHR12323">
    <property type="entry name" value="SR-RELATED CTD ASSOCIATED FACTOR 6"/>
    <property type="match status" value="1"/>
</dbReference>
<dbReference type="GO" id="GO:0006396">
    <property type="term" value="P:RNA processing"/>
    <property type="evidence" value="ECO:0007669"/>
    <property type="project" value="InterPro"/>
</dbReference>
<gene>
    <name evidence="3" type="ORF">Esi_0152_0024</name>
</gene>
<proteinExistence type="predicted"/>